<sequence length="252" mass="28980">MKAKDIEMNIFEEIKKLVKENPAYIIIETVLYGDVGEVFYSYKDKLLNVFIKLSDFFIIEGEISEDAREYLEYMTPHAEIISSNEKWYEFILSNGGEGNINKRIVFDNSKLNKEILKDILRNKDNNCKIERINESLVKRLLRDRWSRDLVANFNSCEGFVKNGIGFVVIDGLKVVSGASSVSRFKDRIEIEIDTNPSYRRNGYATLAGAALILYCLENGLSPHWDAMNKVSCKLATKLGFVPYKEYKTLLLE</sequence>
<accession>A0A1M6NSN9</accession>
<gene>
    <name evidence="2" type="ORF">SAMN02745163_03004</name>
</gene>
<dbReference type="PANTHER" id="PTHR31143">
    <property type="match status" value="1"/>
</dbReference>
<dbReference type="Gene3D" id="3.40.630.110">
    <property type="entry name" value="GNAT acetyltransferase-like"/>
    <property type="match status" value="1"/>
</dbReference>
<evidence type="ECO:0000259" key="1">
    <source>
        <dbReference type="PROSITE" id="PS51186"/>
    </source>
</evidence>
<dbReference type="AlphaFoldDB" id="A0A1M6NSN9"/>
<dbReference type="EMBL" id="FQZB01000012">
    <property type="protein sequence ID" value="SHJ98767.1"/>
    <property type="molecule type" value="Genomic_DNA"/>
</dbReference>
<dbReference type="RefSeq" id="WP_072989469.1">
    <property type="nucleotide sequence ID" value="NZ_FQZB01000012.1"/>
</dbReference>
<feature type="domain" description="N-acetyltransferase" evidence="1">
    <location>
        <begin position="127"/>
        <end position="252"/>
    </location>
</feature>
<dbReference type="PANTHER" id="PTHR31143:SF2">
    <property type="entry name" value="FR47-LIKE DOMAIN-CONTAINING PROTEIN-RELATED"/>
    <property type="match status" value="1"/>
</dbReference>
<dbReference type="InterPro" id="IPR016181">
    <property type="entry name" value="Acyl_CoA_acyltransferase"/>
</dbReference>
<dbReference type="OrthoDB" id="7054616at2"/>
<dbReference type="InterPro" id="IPR042573">
    <property type="entry name" value="GNAT_acetyltra_N"/>
</dbReference>
<proteinExistence type="predicted"/>
<organism evidence="2 3">
    <name type="scientific">Clostridium cavendishii DSM 21758</name>
    <dbReference type="NCBI Taxonomy" id="1121302"/>
    <lineage>
        <taxon>Bacteria</taxon>
        <taxon>Bacillati</taxon>
        <taxon>Bacillota</taxon>
        <taxon>Clostridia</taxon>
        <taxon>Eubacteriales</taxon>
        <taxon>Clostridiaceae</taxon>
        <taxon>Clostridium</taxon>
    </lineage>
</organism>
<keyword evidence="2" id="KW-0808">Transferase</keyword>
<name>A0A1M6NSN9_9CLOT</name>
<dbReference type="GO" id="GO:0016747">
    <property type="term" value="F:acyltransferase activity, transferring groups other than amino-acyl groups"/>
    <property type="evidence" value="ECO:0007669"/>
    <property type="project" value="InterPro"/>
</dbReference>
<dbReference type="InterPro" id="IPR027365">
    <property type="entry name" value="GNAT_acetyltra_YdfB-like"/>
</dbReference>
<dbReference type="Proteomes" id="UP000184310">
    <property type="component" value="Unassembled WGS sequence"/>
</dbReference>
<keyword evidence="3" id="KW-1185">Reference proteome</keyword>
<dbReference type="Pfam" id="PF12746">
    <property type="entry name" value="GNAT_acetyltran"/>
    <property type="match status" value="1"/>
</dbReference>
<dbReference type="Gene3D" id="3.40.630.30">
    <property type="match status" value="1"/>
</dbReference>
<reference evidence="2 3" key="1">
    <citation type="submission" date="2016-11" db="EMBL/GenBank/DDBJ databases">
        <authorList>
            <person name="Jaros S."/>
            <person name="Januszkiewicz K."/>
            <person name="Wedrychowicz H."/>
        </authorList>
    </citation>
    <scope>NUCLEOTIDE SEQUENCE [LARGE SCALE GENOMIC DNA]</scope>
    <source>
        <strain evidence="2 3">DSM 21758</strain>
    </source>
</reference>
<dbReference type="SUPFAM" id="SSF55729">
    <property type="entry name" value="Acyl-CoA N-acyltransferases (Nat)"/>
    <property type="match status" value="1"/>
</dbReference>
<dbReference type="STRING" id="1121302.SAMN02745163_03004"/>
<protein>
    <submittedName>
        <fullName evidence="2">GNAT acetyltransferase</fullName>
    </submittedName>
</protein>
<dbReference type="InterPro" id="IPR000182">
    <property type="entry name" value="GNAT_dom"/>
</dbReference>
<evidence type="ECO:0000313" key="2">
    <source>
        <dbReference type="EMBL" id="SHJ98767.1"/>
    </source>
</evidence>
<evidence type="ECO:0000313" key="3">
    <source>
        <dbReference type="Proteomes" id="UP000184310"/>
    </source>
</evidence>
<dbReference type="PROSITE" id="PS51186">
    <property type="entry name" value="GNAT"/>
    <property type="match status" value="1"/>
</dbReference>